<gene>
    <name evidence="1" type="ORF">GON05_18070</name>
</gene>
<proteinExistence type="predicted"/>
<name>A0ABW9UB69_9BACL</name>
<protein>
    <submittedName>
        <fullName evidence="1">Uncharacterized protein</fullName>
    </submittedName>
</protein>
<reference evidence="1 2" key="1">
    <citation type="submission" date="2019-12" db="EMBL/GenBank/DDBJ databases">
        <authorList>
            <person name="Huq M.A."/>
        </authorList>
    </citation>
    <scope>NUCLEOTIDE SEQUENCE [LARGE SCALE GENOMIC DNA]</scope>
    <source>
        <strain evidence="1 2">MAH-34</strain>
    </source>
</reference>
<comment type="caution">
    <text evidence="1">The sequence shown here is derived from an EMBL/GenBank/DDBJ whole genome shotgun (WGS) entry which is preliminary data.</text>
</comment>
<dbReference type="Proteomes" id="UP000467637">
    <property type="component" value="Unassembled WGS sequence"/>
</dbReference>
<sequence length="270" mass="32103">MKRTADILIRGNSSLFNKICSQFEGRLDQLKLEPSGLQIVIDEEKREYQELMLMINREGIKYSITETREYTKKELKEAKFFHVGVFYPWEQDALKNAEFYGTKYVQDHHCEHCGKVQTSELKLDVKKIGKHHLIHIRPELIITEYAKEVIESSQLSGYEILPASDYKTRYDQKVYHLVIKSILPPFDNHVRCDPYEHYPASDCDICSLRGFPRSEFVYREEEVEKFQDFNLTFEYLNAYQNRLLIISTEVKEIFHNHKIKLLRPEPVRFI</sequence>
<dbReference type="RefSeq" id="WP_157320568.1">
    <property type="nucleotide sequence ID" value="NZ_WSEM01000016.1"/>
</dbReference>
<dbReference type="EMBL" id="WSEM01000016">
    <property type="protein sequence ID" value="MVQ36518.1"/>
    <property type="molecule type" value="Genomic_DNA"/>
</dbReference>
<evidence type="ECO:0000313" key="2">
    <source>
        <dbReference type="Proteomes" id="UP000467637"/>
    </source>
</evidence>
<keyword evidence="2" id="KW-1185">Reference proteome</keyword>
<evidence type="ECO:0000313" key="1">
    <source>
        <dbReference type="EMBL" id="MVQ36518.1"/>
    </source>
</evidence>
<accession>A0ABW9UB69</accession>
<organism evidence="1 2">
    <name type="scientific">Paenibacillus anseongense</name>
    <dbReference type="NCBI Taxonomy" id="2682845"/>
    <lineage>
        <taxon>Bacteria</taxon>
        <taxon>Bacillati</taxon>
        <taxon>Bacillota</taxon>
        <taxon>Bacilli</taxon>
        <taxon>Bacillales</taxon>
        <taxon>Paenibacillaceae</taxon>
        <taxon>Paenibacillus</taxon>
    </lineage>
</organism>